<accession>F0XQW6</accession>
<dbReference type="Proteomes" id="UP000007796">
    <property type="component" value="Unassembled WGS sequence"/>
</dbReference>
<dbReference type="GO" id="GO:0004499">
    <property type="term" value="F:N,N-dimethylaniline monooxygenase activity"/>
    <property type="evidence" value="ECO:0007669"/>
    <property type="project" value="InterPro"/>
</dbReference>
<dbReference type="GO" id="GO:0050660">
    <property type="term" value="F:flavin adenine dinucleotide binding"/>
    <property type="evidence" value="ECO:0007669"/>
    <property type="project" value="InterPro"/>
</dbReference>
<gene>
    <name evidence="4" type="ORF">CMQ_25</name>
</gene>
<evidence type="ECO:0000313" key="5">
    <source>
        <dbReference type="Proteomes" id="UP000007796"/>
    </source>
</evidence>
<dbReference type="InterPro" id="IPR036188">
    <property type="entry name" value="FAD/NAD-bd_sf"/>
</dbReference>
<dbReference type="PRINTS" id="PR00370">
    <property type="entry name" value="FMOXYGENASE"/>
</dbReference>
<evidence type="ECO:0000256" key="3">
    <source>
        <dbReference type="ARBA" id="ARBA00023002"/>
    </source>
</evidence>
<dbReference type="SUPFAM" id="SSF51905">
    <property type="entry name" value="FAD/NAD(P)-binding domain"/>
    <property type="match status" value="2"/>
</dbReference>
<dbReference type="OrthoDB" id="66881at2759"/>
<protein>
    <submittedName>
        <fullName evidence="4">FAD dependent oxidoreductase</fullName>
    </submittedName>
</protein>
<reference evidence="4 5" key="1">
    <citation type="journal article" date="2011" name="Proc. Natl. Acad. Sci. U.S.A.">
        <title>Genome and transcriptome analyses of the mountain pine beetle-fungal symbiont Grosmannia clavigera, a lodgepole pine pathogen.</title>
        <authorList>
            <person name="DiGuistini S."/>
            <person name="Wang Y."/>
            <person name="Liao N.Y."/>
            <person name="Taylor G."/>
            <person name="Tanguay P."/>
            <person name="Feau N."/>
            <person name="Henrissat B."/>
            <person name="Chan S.K."/>
            <person name="Hesse-Orce U."/>
            <person name="Alamouti S.M."/>
            <person name="Tsui C.K.M."/>
            <person name="Docking R.T."/>
            <person name="Levasseur A."/>
            <person name="Haridas S."/>
            <person name="Robertson G."/>
            <person name="Birol I."/>
            <person name="Holt R.A."/>
            <person name="Marra M.A."/>
            <person name="Hamelin R.C."/>
            <person name="Hirst M."/>
            <person name="Jones S.J.M."/>
            <person name="Bohlmann J."/>
            <person name="Breuil C."/>
        </authorList>
    </citation>
    <scope>NUCLEOTIDE SEQUENCE [LARGE SCALE GENOMIC DNA]</scope>
    <source>
        <strain evidence="5">kw1407 / UAMH 11150</strain>
    </source>
</reference>
<dbReference type="eggNOG" id="KOG1399">
    <property type="taxonomic scope" value="Eukaryota"/>
</dbReference>
<dbReference type="EMBL" id="GL629807">
    <property type="protein sequence ID" value="EFW99707.1"/>
    <property type="molecule type" value="Genomic_DNA"/>
</dbReference>
<dbReference type="STRING" id="655863.F0XQW6"/>
<dbReference type="PANTHER" id="PTHR23023">
    <property type="entry name" value="DIMETHYLANILINE MONOOXYGENASE"/>
    <property type="match status" value="1"/>
</dbReference>
<dbReference type="InParanoid" id="F0XQW6"/>
<keyword evidence="1" id="KW-0285">Flavoprotein</keyword>
<dbReference type="InterPro" id="IPR050346">
    <property type="entry name" value="FMO-like"/>
</dbReference>
<evidence type="ECO:0000313" key="4">
    <source>
        <dbReference type="EMBL" id="EFW99707.1"/>
    </source>
</evidence>
<dbReference type="InterPro" id="IPR000960">
    <property type="entry name" value="Flavin_mOase"/>
</dbReference>
<keyword evidence="3" id="KW-0560">Oxidoreductase</keyword>
<name>F0XQW6_GROCL</name>
<keyword evidence="2" id="KW-0274">FAD</keyword>
<dbReference type="GO" id="GO:0050661">
    <property type="term" value="F:NADP binding"/>
    <property type="evidence" value="ECO:0007669"/>
    <property type="project" value="InterPro"/>
</dbReference>
<dbReference type="RefSeq" id="XP_014169439.1">
    <property type="nucleotide sequence ID" value="XM_014313964.1"/>
</dbReference>
<dbReference type="AlphaFoldDB" id="F0XQW6"/>
<sequence length="487" mass="52877">MTQRTYRRVAVIGAGPSGIAATRALQQEACFECIQVFERKDSVGGMWLLEPEPEAFQPTETVAETPLAVPEGLAPGQAAVRMPAVPRGRPGTVTAAYNALDTNTGARTMAFTHTPLPVVNSAASVRTLGPGNSTRPRETVVAYLEAVAAPLQELIAFHTSVERAERQADGGWVLTLRQESKAADGGDDLWWQERFDALVVASGHFNIGQVPRLEGLQEAWRAVPGVFEHSKSFRSPDDYIGKTVVVVGGNISAADLVEDLHMVTGRPVYISRRHELGGLLASCWRLPNVRQKPGIRRIRQTAASQVTLDFTDGSSVAAVDKVIFATGYRRSYPFLPSGDGIDGIPAPETNRLAGFYQHVFCTAEPSLAVVGQVDGAISLRVFEYQAVAVARFFAGHAAHVLPSLAEQQAWEADRLARLGPSERFHEIFPDTVAYFTWLRTFAGPPAATSKGAYELPPFEADWTDCELEVLFAKARYWTGLVNGFGLS</sequence>
<evidence type="ECO:0000256" key="1">
    <source>
        <dbReference type="ARBA" id="ARBA00022630"/>
    </source>
</evidence>
<organism evidence="5">
    <name type="scientific">Grosmannia clavigera (strain kw1407 / UAMH 11150)</name>
    <name type="common">Blue stain fungus</name>
    <name type="synonym">Graphiocladiella clavigera</name>
    <dbReference type="NCBI Taxonomy" id="655863"/>
    <lineage>
        <taxon>Eukaryota</taxon>
        <taxon>Fungi</taxon>
        <taxon>Dikarya</taxon>
        <taxon>Ascomycota</taxon>
        <taxon>Pezizomycotina</taxon>
        <taxon>Sordariomycetes</taxon>
        <taxon>Sordariomycetidae</taxon>
        <taxon>Ophiostomatales</taxon>
        <taxon>Ophiostomataceae</taxon>
        <taxon>Leptographium</taxon>
    </lineage>
</organism>
<dbReference type="Gene3D" id="3.50.50.60">
    <property type="entry name" value="FAD/NAD(P)-binding domain"/>
    <property type="match status" value="2"/>
</dbReference>
<dbReference type="GeneID" id="25975495"/>
<evidence type="ECO:0000256" key="2">
    <source>
        <dbReference type="ARBA" id="ARBA00022827"/>
    </source>
</evidence>
<dbReference type="HOGENOM" id="CLU_006909_5_3_1"/>
<dbReference type="PIRSF" id="PIRSF000332">
    <property type="entry name" value="FMO"/>
    <property type="match status" value="1"/>
</dbReference>
<dbReference type="Pfam" id="PF13738">
    <property type="entry name" value="Pyr_redox_3"/>
    <property type="match status" value="1"/>
</dbReference>
<proteinExistence type="predicted"/>
<keyword evidence="5" id="KW-1185">Reference proteome</keyword>